<reference evidence="2" key="1">
    <citation type="submission" date="2022-11" db="UniProtKB">
        <authorList>
            <consortium name="WormBaseParasite"/>
        </authorList>
    </citation>
    <scope>IDENTIFICATION</scope>
</reference>
<dbReference type="WBParaSite" id="nRc.2.0.1.t32672-RA">
    <property type="protein sequence ID" value="nRc.2.0.1.t32672-RA"/>
    <property type="gene ID" value="nRc.2.0.1.g32672"/>
</dbReference>
<evidence type="ECO:0000313" key="1">
    <source>
        <dbReference type="Proteomes" id="UP000887565"/>
    </source>
</evidence>
<dbReference type="Proteomes" id="UP000887565">
    <property type="component" value="Unplaced"/>
</dbReference>
<keyword evidence="1" id="KW-1185">Reference proteome</keyword>
<organism evidence="1 2">
    <name type="scientific">Romanomermis culicivorax</name>
    <name type="common">Nematode worm</name>
    <dbReference type="NCBI Taxonomy" id="13658"/>
    <lineage>
        <taxon>Eukaryota</taxon>
        <taxon>Metazoa</taxon>
        <taxon>Ecdysozoa</taxon>
        <taxon>Nematoda</taxon>
        <taxon>Enoplea</taxon>
        <taxon>Dorylaimia</taxon>
        <taxon>Mermithida</taxon>
        <taxon>Mermithoidea</taxon>
        <taxon>Mermithidae</taxon>
        <taxon>Romanomermis</taxon>
    </lineage>
</organism>
<dbReference type="AlphaFoldDB" id="A0A915K386"/>
<name>A0A915K386_ROMCU</name>
<sequence>MYRSLIWYSATSFFKLMRCLCHGNKRKILPLSELLPFIKNINKRMLEETKHQEKGNVNKNKDIKNK</sequence>
<accession>A0A915K386</accession>
<proteinExistence type="predicted"/>
<protein>
    <submittedName>
        <fullName evidence="2">Uncharacterized protein</fullName>
    </submittedName>
</protein>
<evidence type="ECO:0000313" key="2">
    <source>
        <dbReference type="WBParaSite" id="nRc.2.0.1.t32672-RA"/>
    </source>
</evidence>